<dbReference type="SUPFAM" id="SSF52540">
    <property type="entry name" value="P-loop containing nucleoside triphosphate hydrolases"/>
    <property type="match status" value="1"/>
</dbReference>
<dbReference type="EMBL" id="QGNW01001128">
    <property type="protein sequence ID" value="RVW54340.1"/>
    <property type="molecule type" value="Genomic_DNA"/>
</dbReference>
<keyword evidence="4" id="KW-1133">Transmembrane helix</keyword>
<protein>
    <submittedName>
        <fullName evidence="6">DNA repair protein RAD5A</fullName>
    </submittedName>
</protein>
<proteinExistence type="predicted"/>
<evidence type="ECO:0000313" key="7">
    <source>
        <dbReference type="Proteomes" id="UP000288805"/>
    </source>
</evidence>
<feature type="transmembrane region" description="Helical" evidence="4">
    <location>
        <begin position="12"/>
        <end position="32"/>
    </location>
</feature>
<dbReference type="Proteomes" id="UP000288805">
    <property type="component" value="Unassembled WGS sequence"/>
</dbReference>
<feature type="domain" description="Helicase C-terminal" evidence="5">
    <location>
        <begin position="31"/>
        <end position="88"/>
    </location>
</feature>
<dbReference type="InterPro" id="IPR050628">
    <property type="entry name" value="SNF2_RAD54_helicase_TF"/>
</dbReference>
<keyword evidence="1" id="KW-0547">Nucleotide-binding</keyword>
<gene>
    <name evidence="6" type="primary">RAD5A_6</name>
    <name evidence="6" type="ORF">CK203_068380</name>
</gene>
<dbReference type="GO" id="GO:0016787">
    <property type="term" value="F:hydrolase activity"/>
    <property type="evidence" value="ECO:0007669"/>
    <property type="project" value="UniProtKB-KW"/>
</dbReference>
<dbReference type="InterPro" id="IPR027417">
    <property type="entry name" value="P-loop_NTPase"/>
</dbReference>
<dbReference type="CDD" id="cd18793">
    <property type="entry name" value="SF2_C_SNF"/>
    <property type="match status" value="1"/>
</dbReference>
<evidence type="ECO:0000256" key="2">
    <source>
        <dbReference type="ARBA" id="ARBA00022801"/>
    </source>
</evidence>
<evidence type="ECO:0000259" key="5">
    <source>
        <dbReference type="Pfam" id="PF00271"/>
    </source>
</evidence>
<evidence type="ECO:0000256" key="1">
    <source>
        <dbReference type="ARBA" id="ARBA00022741"/>
    </source>
</evidence>
<evidence type="ECO:0000313" key="6">
    <source>
        <dbReference type="EMBL" id="RVW54340.1"/>
    </source>
</evidence>
<organism evidence="6 7">
    <name type="scientific">Vitis vinifera</name>
    <name type="common">Grape</name>
    <dbReference type="NCBI Taxonomy" id="29760"/>
    <lineage>
        <taxon>Eukaryota</taxon>
        <taxon>Viridiplantae</taxon>
        <taxon>Streptophyta</taxon>
        <taxon>Embryophyta</taxon>
        <taxon>Tracheophyta</taxon>
        <taxon>Spermatophyta</taxon>
        <taxon>Magnoliopsida</taxon>
        <taxon>eudicotyledons</taxon>
        <taxon>Gunneridae</taxon>
        <taxon>Pentapetalae</taxon>
        <taxon>rosids</taxon>
        <taxon>Vitales</taxon>
        <taxon>Vitaceae</taxon>
        <taxon>Viteae</taxon>
        <taxon>Vitis</taxon>
    </lineage>
</organism>
<keyword evidence="2" id="KW-0378">Hydrolase</keyword>
<dbReference type="PANTHER" id="PTHR45626">
    <property type="entry name" value="TRANSCRIPTION TERMINATION FACTOR 2-RELATED"/>
    <property type="match status" value="1"/>
</dbReference>
<evidence type="ECO:0000256" key="4">
    <source>
        <dbReference type="SAM" id="Phobius"/>
    </source>
</evidence>
<dbReference type="Gene3D" id="3.40.50.300">
    <property type="entry name" value="P-loop containing nucleotide triphosphate hydrolases"/>
    <property type="match status" value="1"/>
</dbReference>
<dbReference type="InterPro" id="IPR001650">
    <property type="entry name" value="Helicase_C-like"/>
</dbReference>
<dbReference type="Pfam" id="PF00271">
    <property type="entry name" value="Helicase_C"/>
    <property type="match status" value="1"/>
</dbReference>
<dbReference type="AlphaFoldDB" id="A0A438F2U9"/>
<evidence type="ECO:0000256" key="3">
    <source>
        <dbReference type="ARBA" id="ARBA00022840"/>
    </source>
</evidence>
<dbReference type="PANTHER" id="PTHR45626:SF45">
    <property type="entry name" value="DNA REPAIR PROTEIN RAD5A"/>
    <property type="match status" value="1"/>
</dbReference>
<sequence>MCTFHQMQQYVGVHHLGNLLHMPLISVVFHLLNRSNISFVRLDGTLNQQQREKVIKQFSEESNILVLLMSLKAGGVGINLTAASNAFVLVCTEDPNFSPF</sequence>
<accession>A0A438F2U9</accession>
<keyword evidence="3" id="KW-0067">ATP-binding</keyword>
<dbReference type="InterPro" id="IPR049730">
    <property type="entry name" value="SNF2/RAD54-like_C"/>
</dbReference>
<keyword evidence="4" id="KW-0812">Transmembrane</keyword>
<keyword evidence="4" id="KW-0472">Membrane</keyword>
<reference evidence="6 7" key="1">
    <citation type="journal article" date="2018" name="PLoS Genet.">
        <title>Population sequencing reveals clonal diversity and ancestral inbreeding in the grapevine cultivar Chardonnay.</title>
        <authorList>
            <person name="Roach M.J."/>
            <person name="Johnson D.L."/>
            <person name="Bohlmann J."/>
            <person name="van Vuuren H.J."/>
            <person name="Jones S.J."/>
            <person name="Pretorius I.S."/>
            <person name="Schmidt S.A."/>
            <person name="Borneman A.R."/>
        </authorList>
    </citation>
    <scope>NUCLEOTIDE SEQUENCE [LARGE SCALE GENOMIC DNA]</scope>
    <source>
        <strain evidence="7">cv. Chardonnay</strain>
        <tissue evidence="6">Leaf</tissue>
    </source>
</reference>
<dbReference type="GO" id="GO:0005524">
    <property type="term" value="F:ATP binding"/>
    <property type="evidence" value="ECO:0007669"/>
    <property type="project" value="UniProtKB-KW"/>
</dbReference>
<name>A0A438F2U9_VITVI</name>
<comment type="caution">
    <text evidence="6">The sequence shown here is derived from an EMBL/GenBank/DDBJ whole genome shotgun (WGS) entry which is preliminary data.</text>
</comment>